<accession>A0AAU9MXK2</accession>
<protein>
    <submittedName>
        <fullName evidence="1">Uncharacterized protein</fullName>
    </submittedName>
</protein>
<organism evidence="1 2">
    <name type="scientific">Lactuca virosa</name>
    <dbReference type="NCBI Taxonomy" id="75947"/>
    <lineage>
        <taxon>Eukaryota</taxon>
        <taxon>Viridiplantae</taxon>
        <taxon>Streptophyta</taxon>
        <taxon>Embryophyta</taxon>
        <taxon>Tracheophyta</taxon>
        <taxon>Spermatophyta</taxon>
        <taxon>Magnoliopsida</taxon>
        <taxon>eudicotyledons</taxon>
        <taxon>Gunneridae</taxon>
        <taxon>Pentapetalae</taxon>
        <taxon>asterids</taxon>
        <taxon>campanulids</taxon>
        <taxon>Asterales</taxon>
        <taxon>Asteraceae</taxon>
        <taxon>Cichorioideae</taxon>
        <taxon>Cichorieae</taxon>
        <taxon>Lactucinae</taxon>
        <taxon>Lactuca</taxon>
    </lineage>
</organism>
<proteinExistence type="predicted"/>
<sequence>MATAKDGMSPYESGAAEERFRKRAFRPGIYEEPQNVSHEAGQNNSIGASELCTHHVGNFASISSDSEISELEQMLKQMTFTRSVTQHLIALLHSRTIEESPTPLLRLEASTTTCSMKRRKHGDDRDNFHASVVGSRVFEEEIAQNSKFIKSLLCDSARI</sequence>
<evidence type="ECO:0000313" key="1">
    <source>
        <dbReference type="EMBL" id="CAH1425353.1"/>
    </source>
</evidence>
<keyword evidence="2" id="KW-1185">Reference proteome</keyword>
<evidence type="ECO:0000313" key="2">
    <source>
        <dbReference type="Proteomes" id="UP001157418"/>
    </source>
</evidence>
<gene>
    <name evidence="1" type="ORF">LVIROSA_LOCUS12501</name>
</gene>
<comment type="caution">
    <text evidence="1">The sequence shown here is derived from an EMBL/GenBank/DDBJ whole genome shotgun (WGS) entry which is preliminary data.</text>
</comment>
<dbReference type="AlphaFoldDB" id="A0AAU9MXK2"/>
<reference evidence="1 2" key="1">
    <citation type="submission" date="2022-01" db="EMBL/GenBank/DDBJ databases">
        <authorList>
            <person name="Xiong W."/>
            <person name="Schranz E."/>
        </authorList>
    </citation>
    <scope>NUCLEOTIDE SEQUENCE [LARGE SCALE GENOMIC DNA]</scope>
</reference>
<dbReference type="Proteomes" id="UP001157418">
    <property type="component" value="Unassembled WGS sequence"/>
</dbReference>
<name>A0AAU9MXK2_9ASTR</name>
<dbReference type="EMBL" id="CAKMRJ010002223">
    <property type="protein sequence ID" value="CAH1425353.1"/>
    <property type="molecule type" value="Genomic_DNA"/>
</dbReference>